<dbReference type="InterPro" id="IPR050585">
    <property type="entry name" value="Xaa-Pro_dipeptidyl-ppase/CocE"/>
</dbReference>
<dbReference type="InterPro" id="IPR029058">
    <property type="entry name" value="AB_hydrolase_fold"/>
</dbReference>
<evidence type="ECO:0000259" key="1">
    <source>
        <dbReference type="Pfam" id="PF00326"/>
    </source>
</evidence>
<accession>A0ABV3JRH8</accession>
<protein>
    <submittedName>
        <fullName evidence="2">Prolyl oligopeptidase family serine peptidase</fullName>
    </submittedName>
</protein>
<reference evidence="2 3" key="1">
    <citation type="submission" date="2024-06" db="EMBL/GenBank/DDBJ databases">
        <title>The Natural Products Discovery Center: Release of the First 8490 Sequenced Strains for Exploring Actinobacteria Biosynthetic Diversity.</title>
        <authorList>
            <person name="Kalkreuter E."/>
            <person name="Kautsar S.A."/>
            <person name="Yang D."/>
            <person name="Bader C.D."/>
            <person name="Teijaro C.N."/>
            <person name="Fluegel L."/>
            <person name="Davis C.M."/>
            <person name="Simpson J.R."/>
            <person name="Lauterbach L."/>
            <person name="Steele A.D."/>
            <person name="Gui C."/>
            <person name="Meng S."/>
            <person name="Li G."/>
            <person name="Viehrig K."/>
            <person name="Ye F."/>
            <person name="Su P."/>
            <person name="Kiefer A.F."/>
            <person name="Nichols A."/>
            <person name="Cepeda A.J."/>
            <person name="Yan W."/>
            <person name="Fan B."/>
            <person name="Jiang Y."/>
            <person name="Adhikari A."/>
            <person name="Zheng C.-J."/>
            <person name="Schuster L."/>
            <person name="Cowan T.M."/>
            <person name="Smanski M.J."/>
            <person name="Chevrette M.G."/>
            <person name="De Carvalho L.P.S."/>
            <person name="Shen B."/>
        </authorList>
    </citation>
    <scope>NUCLEOTIDE SEQUENCE [LARGE SCALE GENOMIC DNA]</scope>
    <source>
        <strain evidence="2 3">NPDC052347</strain>
    </source>
</reference>
<feature type="domain" description="Peptidase S9 prolyl oligopeptidase catalytic" evidence="1">
    <location>
        <begin position="69"/>
        <end position="271"/>
    </location>
</feature>
<dbReference type="EMBL" id="JBFAUK010000002">
    <property type="protein sequence ID" value="MEV5505493.1"/>
    <property type="molecule type" value="Genomic_DNA"/>
</dbReference>
<dbReference type="SUPFAM" id="SSF53474">
    <property type="entry name" value="alpha/beta-Hydrolases"/>
    <property type="match status" value="1"/>
</dbReference>
<organism evidence="2 3">
    <name type="scientific">Streptomyces orinoci</name>
    <name type="common">Streptoverticillium orinoci</name>
    <dbReference type="NCBI Taxonomy" id="67339"/>
    <lineage>
        <taxon>Bacteria</taxon>
        <taxon>Bacillati</taxon>
        <taxon>Actinomycetota</taxon>
        <taxon>Actinomycetes</taxon>
        <taxon>Kitasatosporales</taxon>
        <taxon>Streptomycetaceae</taxon>
        <taxon>Streptomyces</taxon>
    </lineage>
</organism>
<gene>
    <name evidence="2" type="ORF">AB0L16_03325</name>
</gene>
<comment type="caution">
    <text evidence="2">The sequence shown here is derived from an EMBL/GenBank/DDBJ whole genome shotgun (WGS) entry which is preliminary data.</text>
</comment>
<dbReference type="RefSeq" id="WP_109278655.1">
    <property type="nucleotide sequence ID" value="NZ_JBFAUK010000002.1"/>
</dbReference>
<sequence length="277" mass="29770">MPGTAPDPRWLSRPEPLTLTAADGRPVRGLYYRPAHPGYVGPPGTSPPLIVVCHGGPTAQFLAEYRPGVRYWTSRGFAVLELNQRGSSGYGRAYRAALDGRWGLADVADCVDAARTLAACGKADAQRMVLRGGSAGGFTVLATLAASDVFAAGISYFGIGDLRQLREHTHKFEQHALDLLIGPWPEAEGEYRRRSPLERCAAITAPVLFLHGRRDAVVPVEQSSLMAERLTARGIPCDLVLFDEEGHGFGRQETIVTALEAELAFVGKALGLEPPPS</sequence>
<dbReference type="InterPro" id="IPR001375">
    <property type="entry name" value="Peptidase_S9_cat"/>
</dbReference>
<dbReference type="PANTHER" id="PTHR43056:SF5">
    <property type="entry name" value="PEPTIDASE S9 PROLYL OLIGOPEPTIDASE CATALYTIC DOMAIN-CONTAINING PROTEIN"/>
    <property type="match status" value="1"/>
</dbReference>
<evidence type="ECO:0000313" key="3">
    <source>
        <dbReference type="Proteomes" id="UP001552594"/>
    </source>
</evidence>
<dbReference type="PANTHER" id="PTHR43056">
    <property type="entry name" value="PEPTIDASE S9 PROLYL OLIGOPEPTIDASE"/>
    <property type="match status" value="1"/>
</dbReference>
<keyword evidence="3" id="KW-1185">Reference proteome</keyword>
<dbReference type="Pfam" id="PF00326">
    <property type="entry name" value="Peptidase_S9"/>
    <property type="match status" value="1"/>
</dbReference>
<dbReference type="Proteomes" id="UP001552594">
    <property type="component" value="Unassembled WGS sequence"/>
</dbReference>
<dbReference type="Gene3D" id="3.40.50.1820">
    <property type="entry name" value="alpha/beta hydrolase"/>
    <property type="match status" value="1"/>
</dbReference>
<evidence type="ECO:0000313" key="2">
    <source>
        <dbReference type="EMBL" id="MEV5505493.1"/>
    </source>
</evidence>
<name>A0ABV3JRH8_STRON</name>
<proteinExistence type="predicted"/>